<evidence type="ECO:0000256" key="1">
    <source>
        <dbReference type="SAM" id="Phobius"/>
    </source>
</evidence>
<evidence type="ECO:0000313" key="3">
    <source>
        <dbReference type="EMBL" id="PYF06257.1"/>
    </source>
</evidence>
<evidence type="ECO:0000259" key="2">
    <source>
        <dbReference type="Pfam" id="PF01636"/>
    </source>
</evidence>
<gene>
    <name evidence="3" type="ORF">BJ095_11188</name>
</gene>
<dbReference type="AlphaFoldDB" id="A0A318TQP3"/>
<name>A0A318TQP3_9BACL</name>
<keyword evidence="3" id="KW-0418">Kinase</keyword>
<dbReference type="PANTHER" id="PTHR41283:SF1">
    <property type="entry name" value="AMINOGLYCOSIDE PHOSPHOTRANSFERASE DOMAIN-CONTAINING PROTEIN"/>
    <property type="match status" value="1"/>
</dbReference>
<reference evidence="3 4" key="1">
    <citation type="submission" date="2018-06" db="EMBL/GenBank/DDBJ databases">
        <title>Genomic Encyclopedia of Archaeal and Bacterial Type Strains, Phase II (KMG-II): from individual species to whole genera.</title>
        <authorList>
            <person name="Goeker M."/>
        </authorList>
    </citation>
    <scope>NUCLEOTIDE SEQUENCE [LARGE SCALE GENOMIC DNA]</scope>
    <source>
        <strain evidence="3 4">KACC 16626</strain>
    </source>
</reference>
<keyword evidence="1" id="KW-0812">Transmembrane</keyword>
<comment type="caution">
    <text evidence="3">The sequence shown here is derived from an EMBL/GenBank/DDBJ whole genome shotgun (WGS) entry which is preliminary data.</text>
</comment>
<feature type="transmembrane region" description="Helical" evidence="1">
    <location>
        <begin position="262"/>
        <end position="283"/>
    </location>
</feature>
<dbReference type="Gene3D" id="3.90.1200.10">
    <property type="match status" value="1"/>
</dbReference>
<dbReference type="InterPro" id="IPR011009">
    <property type="entry name" value="Kinase-like_dom_sf"/>
</dbReference>
<dbReference type="SUPFAM" id="SSF56112">
    <property type="entry name" value="Protein kinase-like (PK-like)"/>
    <property type="match status" value="1"/>
</dbReference>
<dbReference type="InterPro" id="IPR002575">
    <property type="entry name" value="Aminoglycoside_PTrfase"/>
</dbReference>
<sequence>MKDYNYRGGVASMNRDKETLLKQIPIISNCKEVIQINKGFSSDEKFLVHMNDDNEKLLLRTFQLEEFESKKKEYLILERMWEYKVTCSRPISMGELGSRGYMITSYIEGKDAEDEIHKYSAKEQFDIGFEAGKELRKIHQFTAPCHITSWHLRKEKKHKKYYEDYLACGIKVENDQKIMNFIQENIHHMKKRPNLFQHDDFHPGNIIVNNKQFAGVIDFNRYDWGDPIHDFLKIGIFSREVSIPFSIGQIRGYFNNTEPDEYFWRLYSLYLAMCVFSTVIWTLKTIPDNMDDMLGKVYAFLEDHDYFCKIKPKWYTEEMHVR</sequence>
<dbReference type="GO" id="GO:0016301">
    <property type="term" value="F:kinase activity"/>
    <property type="evidence" value="ECO:0007669"/>
    <property type="project" value="UniProtKB-KW"/>
</dbReference>
<dbReference type="Proteomes" id="UP000247416">
    <property type="component" value="Unassembled WGS sequence"/>
</dbReference>
<keyword evidence="1" id="KW-1133">Transmembrane helix</keyword>
<keyword evidence="1" id="KW-0472">Membrane</keyword>
<protein>
    <submittedName>
        <fullName evidence="3">Aminoglycoside phosphotransferase (APT) family kinase protein</fullName>
    </submittedName>
</protein>
<feature type="domain" description="Aminoglycoside phosphotransferase" evidence="2">
    <location>
        <begin position="33"/>
        <end position="257"/>
    </location>
</feature>
<dbReference type="PANTHER" id="PTHR41283">
    <property type="entry name" value="AMINOGLYCOSIDE PHOSPHOTRANSFERASE"/>
    <property type="match status" value="1"/>
</dbReference>
<proteinExistence type="predicted"/>
<accession>A0A318TQP3</accession>
<dbReference type="Pfam" id="PF01636">
    <property type="entry name" value="APH"/>
    <property type="match status" value="1"/>
</dbReference>
<dbReference type="EMBL" id="QJTJ01000011">
    <property type="protein sequence ID" value="PYF06257.1"/>
    <property type="molecule type" value="Genomic_DNA"/>
</dbReference>
<keyword evidence="3" id="KW-0808">Transferase</keyword>
<evidence type="ECO:0000313" key="4">
    <source>
        <dbReference type="Proteomes" id="UP000247416"/>
    </source>
</evidence>
<keyword evidence="4" id="KW-1185">Reference proteome</keyword>
<organism evidence="3 4">
    <name type="scientific">Ureibacillus chungkukjangi</name>
    <dbReference type="NCBI Taxonomy" id="1202712"/>
    <lineage>
        <taxon>Bacteria</taxon>
        <taxon>Bacillati</taxon>
        <taxon>Bacillota</taxon>
        <taxon>Bacilli</taxon>
        <taxon>Bacillales</taxon>
        <taxon>Caryophanaceae</taxon>
        <taxon>Ureibacillus</taxon>
    </lineage>
</organism>